<dbReference type="AlphaFoldDB" id="A0A0F9VSG5"/>
<proteinExistence type="predicted"/>
<evidence type="ECO:0000313" key="1">
    <source>
        <dbReference type="EMBL" id="KKN68708.1"/>
    </source>
</evidence>
<name>A0A0F9VSG5_9ZZZZ</name>
<organism evidence="1">
    <name type="scientific">marine sediment metagenome</name>
    <dbReference type="NCBI Taxonomy" id="412755"/>
    <lineage>
        <taxon>unclassified sequences</taxon>
        <taxon>metagenomes</taxon>
        <taxon>ecological metagenomes</taxon>
    </lineage>
</organism>
<reference evidence="1" key="1">
    <citation type="journal article" date="2015" name="Nature">
        <title>Complex archaea that bridge the gap between prokaryotes and eukaryotes.</title>
        <authorList>
            <person name="Spang A."/>
            <person name="Saw J.H."/>
            <person name="Jorgensen S.L."/>
            <person name="Zaremba-Niedzwiedzka K."/>
            <person name="Martijn J."/>
            <person name="Lind A.E."/>
            <person name="van Eijk R."/>
            <person name="Schleper C."/>
            <person name="Guy L."/>
            <person name="Ettema T.J."/>
        </authorList>
    </citation>
    <scope>NUCLEOTIDE SEQUENCE</scope>
</reference>
<comment type="caution">
    <text evidence="1">The sequence shown here is derived from an EMBL/GenBank/DDBJ whole genome shotgun (WGS) entry which is preliminary data.</text>
</comment>
<accession>A0A0F9VSG5</accession>
<gene>
    <name evidence="1" type="ORF">LCGC14_0448990</name>
</gene>
<sequence length="156" mass="18552">MPRRRVNWNMGKMYGRGWQRGIAETEADYKEWYHLDGITYPELYKLLIDKGRVALRNNKYPMVMLILSLVKEEEFYYILPISQKFMWSRIDGLSSGKHVRIVWQGFQAQILLRKLLRYMPDGDMKQKTLKALRWVPKGGKSVVDEPLDKPEDVSIW</sequence>
<dbReference type="EMBL" id="LAZR01000442">
    <property type="protein sequence ID" value="KKN68708.1"/>
    <property type="molecule type" value="Genomic_DNA"/>
</dbReference>
<protein>
    <submittedName>
        <fullName evidence="1">Uncharacterized protein</fullName>
    </submittedName>
</protein>